<keyword evidence="2" id="KW-1185">Reference proteome</keyword>
<reference evidence="1" key="2">
    <citation type="submission" date="2025-09" db="UniProtKB">
        <authorList>
            <consortium name="EnsemblPlants"/>
        </authorList>
    </citation>
    <scope>IDENTIFICATION</scope>
</reference>
<protein>
    <submittedName>
        <fullName evidence="1">Uncharacterized protein</fullName>
    </submittedName>
</protein>
<proteinExistence type="predicted"/>
<name>A0ACD5YDP2_AVESA</name>
<evidence type="ECO:0000313" key="1">
    <source>
        <dbReference type="EnsemblPlants" id="AVESA.00010b.r2.5DG0952310.1.CDS.1"/>
    </source>
</evidence>
<evidence type="ECO:0000313" key="2">
    <source>
        <dbReference type="Proteomes" id="UP001732700"/>
    </source>
</evidence>
<dbReference type="EnsemblPlants" id="AVESA.00010b.r2.5DG0952310.1">
    <property type="protein sequence ID" value="AVESA.00010b.r2.5DG0952310.1.CDS.1"/>
    <property type="gene ID" value="AVESA.00010b.r2.5DG0952310"/>
</dbReference>
<reference evidence="1" key="1">
    <citation type="submission" date="2021-05" db="EMBL/GenBank/DDBJ databases">
        <authorList>
            <person name="Scholz U."/>
            <person name="Mascher M."/>
            <person name="Fiebig A."/>
        </authorList>
    </citation>
    <scope>NUCLEOTIDE SEQUENCE [LARGE SCALE GENOMIC DNA]</scope>
</reference>
<accession>A0ACD5YDP2</accession>
<organism evidence="1 2">
    <name type="scientific">Avena sativa</name>
    <name type="common">Oat</name>
    <dbReference type="NCBI Taxonomy" id="4498"/>
    <lineage>
        <taxon>Eukaryota</taxon>
        <taxon>Viridiplantae</taxon>
        <taxon>Streptophyta</taxon>
        <taxon>Embryophyta</taxon>
        <taxon>Tracheophyta</taxon>
        <taxon>Spermatophyta</taxon>
        <taxon>Magnoliopsida</taxon>
        <taxon>Liliopsida</taxon>
        <taxon>Poales</taxon>
        <taxon>Poaceae</taxon>
        <taxon>BOP clade</taxon>
        <taxon>Pooideae</taxon>
        <taxon>Poodae</taxon>
        <taxon>Poeae</taxon>
        <taxon>Poeae Chloroplast Group 1 (Aveneae type)</taxon>
        <taxon>Aveninae</taxon>
        <taxon>Avena</taxon>
    </lineage>
</organism>
<dbReference type="Proteomes" id="UP001732700">
    <property type="component" value="Chromosome 5D"/>
</dbReference>
<sequence>MSSLAVGRGLEGLELWLAGLFSAAELAAADLLLQLSADKGVDGDEAAALSATESTSPRSATPGGDCEDITVDDEEEEEAKVEEEEVEAEEERVFEKPAASTELDRRARKRYRRLSDLYAATSPVTSASTDAKKKKRKRHRRRDNDGFGSSSSSEEATRYGGDY</sequence>